<dbReference type="RefSeq" id="XP_003102885.2">
    <property type="nucleotide sequence ID" value="XM_003102837.2"/>
</dbReference>
<gene>
    <name evidence="1" type="ORF">CRE_31183</name>
</gene>
<dbReference type="HOGENOM" id="CLU_2335618_0_0_1"/>
<evidence type="ECO:0000313" key="1">
    <source>
        <dbReference type="EMBL" id="EFP04541.1"/>
    </source>
</evidence>
<sequence length="98" mass="10581">MKLVILIVVFAFFAIPQGQSLPYSGHELRSYDLNSQVPSLPLLPENITTTTTEISTTTISPLNVTNVIVSLVCGLSIIGIIVMVVIVLKASQIGLHYN</sequence>
<evidence type="ECO:0000313" key="2">
    <source>
        <dbReference type="Proteomes" id="UP000008281"/>
    </source>
</evidence>
<organism evidence="2">
    <name type="scientific">Caenorhabditis remanei</name>
    <name type="common">Caenorhabditis vulgaris</name>
    <dbReference type="NCBI Taxonomy" id="31234"/>
    <lineage>
        <taxon>Eukaryota</taxon>
        <taxon>Metazoa</taxon>
        <taxon>Ecdysozoa</taxon>
        <taxon>Nematoda</taxon>
        <taxon>Chromadorea</taxon>
        <taxon>Rhabditida</taxon>
        <taxon>Rhabditina</taxon>
        <taxon>Rhabditomorpha</taxon>
        <taxon>Rhabditoidea</taxon>
        <taxon>Rhabditidae</taxon>
        <taxon>Peloderinae</taxon>
        <taxon>Caenorhabditis</taxon>
    </lineage>
</organism>
<dbReference type="GeneID" id="9798582"/>
<protein>
    <submittedName>
        <fullName evidence="1">Uncharacterized protein</fullName>
    </submittedName>
</protein>
<dbReference type="CTD" id="9798582"/>
<dbReference type="KEGG" id="crq:GCK72_022831"/>
<dbReference type="Proteomes" id="UP000008281">
    <property type="component" value="Unassembled WGS sequence"/>
</dbReference>
<proteinExistence type="predicted"/>
<name>E3MLG7_CAERE</name>
<dbReference type="EMBL" id="DS268455">
    <property type="protein sequence ID" value="EFP04541.1"/>
    <property type="molecule type" value="Genomic_DNA"/>
</dbReference>
<keyword evidence="2" id="KW-1185">Reference proteome</keyword>
<reference evidence="1" key="1">
    <citation type="submission" date="2007-07" db="EMBL/GenBank/DDBJ databases">
        <title>PCAP assembly of the Caenorhabditis remanei genome.</title>
        <authorList>
            <consortium name="The Caenorhabditis remanei Sequencing Consortium"/>
            <person name="Wilson R.K."/>
        </authorList>
    </citation>
    <scope>NUCLEOTIDE SEQUENCE [LARGE SCALE GENOMIC DNA]</scope>
    <source>
        <strain evidence="1">PB4641</strain>
    </source>
</reference>
<dbReference type="AlphaFoldDB" id="E3MLG7"/>
<accession>E3MLG7</accession>